<proteinExistence type="predicted"/>
<reference evidence="1" key="1">
    <citation type="submission" date="2022-07" db="EMBL/GenBank/DDBJ databases">
        <title>Genome Sequence of Lecanicillium saksenae.</title>
        <authorList>
            <person name="Buettner E."/>
        </authorList>
    </citation>
    <scope>NUCLEOTIDE SEQUENCE</scope>
    <source>
        <strain evidence="1">VT-O1</strain>
    </source>
</reference>
<keyword evidence="2" id="KW-1185">Reference proteome</keyword>
<sequence>MAETARRNGFRTQAEEDRANDVAIAQALAELMDEDQNKKPQQTHTASSSRLTKSSATNRTAPAARSRLVAMMEQGSRRQQKENTASNNVSRNGAGSNSTSSAGWPTQEQHSTANGDRPHIAVGKATMTTKRPVT</sequence>
<dbReference type="Proteomes" id="UP001148737">
    <property type="component" value="Unassembled WGS sequence"/>
</dbReference>
<dbReference type="EMBL" id="JANAKD010002378">
    <property type="protein sequence ID" value="KAJ3473770.1"/>
    <property type="molecule type" value="Genomic_DNA"/>
</dbReference>
<name>A0ACC1QEJ2_9HYPO</name>
<evidence type="ECO:0000313" key="1">
    <source>
        <dbReference type="EMBL" id="KAJ3473770.1"/>
    </source>
</evidence>
<evidence type="ECO:0000313" key="2">
    <source>
        <dbReference type="Proteomes" id="UP001148737"/>
    </source>
</evidence>
<comment type="caution">
    <text evidence="1">The sequence shown here is derived from an EMBL/GenBank/DDBJ whole genome shotgun (WGS) entry which is preliminary data.</text>
</comment>
<protein>
    <submittedName>
        <fullName evidence="1">Uncharacterized protein</fullName>
    </submittedName>
</protein>
<organism evidence="1 2">
    <name type="scientific">Lecanicillium saksenae</name>
    <dbReference type="NCBI Taxonomy" id="468837"/>
    <lineage>
        <taxon>Eukaryota</taxon>
        <taxon>Fungi</taxon>
        <taxon>Dikarya</taxon>
        <taxon>Ascomycota</taxon>
        <taxon>Pezizomycotina</taxon>
        <taxon>Sordariomycetes</taxon>
        <taxon>Hypocreomycetidae</taxon>
        <taxon>Hypocreales</taxon>
        <taxon>Cordycipitaceae</taxon>
        <taxon>Lecanicillium</taxon>
    </lineage>
</organism>
<accession>A0ACC1QEJ2</accession>
<gene>
    <name evidence="1" type="ORF">NLG97_g10141</name>
</gene>